<sequence>LVSALRWERRLAIRPQFDIHQVPRITSLLVNSASTASKLLVPARY</sequence>
<name>A0A392TAA8_9FABA</name>
<evidence type="ECO:0000313" key="2">
    <source>
        <dbReference type="Proteomes" id="UP000265520"/>
    </source>
</evidence>
<protein>
    <submittedName>
        <fullName evidence="1">Uncharacterized protein</fullName>
    </submittedName>
</protein>
<evidence type="ECO:0000313" key="1">
    <source>
        <dbReference type="EMBL" id="MCI58083.1"/>
    </source>
</evidence>
<dbReference type="EMBL" id="LXQA010539871">
    <property type="protein sequence ID" value="MCI58083.1"/>
    <property type="molecule type" value="Genomic_DNA"/>
</dbReference>
<dbReference type="AlphaFoldDB" id="A0A392TAA8"/>
<comment type="caution">
    <text evidence="1">The sequence shown here is derived from an EMBL/GenBank/DDBJ whole genome shotgun (WGS) entry which is preliminary data.</text>
</comment>
<keyword evidence="2" id="KW-1185">Reference proteome</keyword>
<reference evidence="1 2" key="1">
    <citation type="journal article" date="2018" name="Front. Plant Sci.">
        <title>Red Clover (Trifolium pratense) and Zigzag Clover (T. medium) - A Picture of Genomic Similarities and Differences.</title>
        <authorList>
            <person name="Dluhosova J."/>
            <person name="Istvanek J."/>
            <person name="Nedelnik J."/>
            <person name="Repkova J."/>
        </authorList>
    </citation>
    <scope>NUCLEOTIDE SEQUENCE [LARGE SCALE GENOMIC DNA]</scope>
    <source>
        <strain evidence="2">cv. 10/8</strain>
        <tissue evidence="1">Leaf</tissue>
    </source>
</reference>
<dbReference type="Proteomes" id="UP000265520">
    <property type="component" value="Unassembled WGS sequence"/>
</dbReference>
<organism evidence="1 2">
    <name type="scientific">Trifolium medium</name>
    <dbReference type="NCBI Taxonomy" id="97028"/>
    <lineage>
        <taxon>Eukaryota</taxon>
        <taxon>Viridiplantae</taxon>
        <taxon>Streptophyta</taxon>
        <taxon>Embryophyta</taxon>
        <taxon>Tracheophyta</taxon>
        <taxon>Spermatophyta</taxon>
        <taxon>Magnoliopsida</taxon>
        <taxon>eudicotyledons</taxon>
        <taxon>Gunneridae</taxon>
        <taxon>Pentapetalae</taxon>
        <taxon>rosids</taxon>
        <taxon>fabids</taxon>
        <taxon>Fabales</taxon>
        <taxon>Fabaceae</taxon>
        <taxon>Papilionoideae</taxon>
        <taxon>50 kb inversion clade</taxon>
        <taxon>NPAAA clade</taxon>
        <taxon>Hologalegina</taxon>
        <taxon>IRL clade</taxon>
        <taxon>Trifolieae</taxon>
        <taxon>Trifolium</taxon>
    </lineage>
</organism>
<feature type="non-terminal residue" evidence="1">
    <location>
        <position position="1"/>
    </location>
</feature>
<accession>A0A392TAA8</accession>
<proteinExistence type="predicted"/>